<evidence type="ECO:0000256" key="1">
    <source>
        <dbReference type="ARBA" id="ARBA00004651"/>
    </source>
</evidence>
<dbReference type="GO" id="GO:0005886">
    <property type="term" value="C:plasma membrane"/>
    <property type="evidence" value="ECO:0007669"/>
    <property type="project" value="UniProtKB-SubCell"/>
</dbReference>
<keyword evidence="6 7" id="KW-0472">Membrane</keyword>
<dbReference type="EMBL" id="SOAU01000001">
    <property type="protein sequence ID" value="TDT15862.1"/>
    <property type="molecule type" value="Genomic_DNA"/>
</dbReference>
<dbReference type="AlphaFoldDB" id="A0A4R7HXE6"/>
<feature type="region of interest" description="Disordered" evidence="8">
    <location>
        <begin position="1"/>
        <end position="37"/>
    </location>
</feature>
<feature type="domain" description="ABC transmembrane type-1" evidence="9">
    <location>
        <begin position="104"/>
        <end position="290"/>
    </location>
</feature>
<evidence type="ECO:0000313" key="10">
    <source>
        <dbReference type="EMBL" id="TDT15862.1"/>
    </source>
</evidence>
<keyword evidence="3" id="KW-1003">Cell membrane</keyword>
<feature type="compositionally biased region" description="Polar residues" evidence="8">
    <location>
        <begin position="1"/>
        <end position="13"/>
    </location>
</feature>
<dbReference type="Pfam" id="PF00528">
    <property type="entry name" value="BPD_transp_1"/>
    <property type="match status" value="1"/>
</dbReference>
<accession>A0A4R7HXE6</accession>
<dbReference type="Proteomes" id="UP000294558">
    <property type="component" value="Unassembled WGS sequence"/>
</dbReference>
<gene>
    <name evidence="10" type="ORF">BDK89_1441</name>
</gene>
<feature type="transmembrane region" description="Helical" evidence="7">
    <location>
        <begin position="168"/>
        <end position="189"/>
    </location>
</feature>
<evidence type="ECO:0000256" key="6">
    <source>
        <dbReference type="ARBA" id="ARBA00023136"/>
    </source>
</evidence>
<keyword evidence="5 7" id="KW-1133">Transmembrane helix</keyword>
<evidence type="ECO:0000256" key="5">
    <source>
        <dbReference type="ARBA" id="ARBA00022989"/>
    </source>
</evidence>
<sequence length="304" mass="33014">MAETAPTASTTGPTHGGTASAFVAPSPRRRRKGAPGQQPHWYTHAILIVIVLIVGFPLAYAMLVSTQTNQEYFAHQLTPGSALRDNFDTVWNQRDIGLYMRTSLIQSVIIAAGKSITAVLAGMAFVYFNFNLKGPVFWFVLVTLMMPTEISILALFEIVSGFGWTNSMLAITVPFLASATGAFLFRQHFLSIPAELSEAARIDGAGPIRFLWAILLPLSWNVFGALAVIQFLYSWNMYLWPSLIIRDDDAQTVQIGLGALQNVGGGLSYGPLMLGAVLASIPPTIVFILLQKTFLKGFAITAGK</sequence>
<organism evidence="10 11">
    <name type="scientific">Ilumatobacter fluminis</name>
    <dbReference type="NCBI Taxonomy" id="467091"/>
    <lineage>
        <taxon>Bacteria</taxon>
        <taxon>Bacillati</taxon>
        <taxon>Actinomycetota</taxon>
        <taxon>Acidimicrobiia</taxon>
        <taxon>Acidimicrobiales</taxon>
        <taxon>Ilumatobacteraceae</taxon>
        <taxon>Ilumatobacter</taxon>
    </lineage>
</organism>
<comment type="subcellular location">
    <subcellularLocation>
        <location evidence="1 7">Cell membrane</location>
        <topology evidence="1 7">Multi-pass membrane protein</topology>
    </subcellularLocation>
</comment>
<dbReference type="PANTHER" id="PTHR43744:SF8">
    <property type="entry name" value="SN-GLYCEROL-3-PHOSPHATE TRANSPORT SYSTEM PERMEASE PROTEIN UGPE"/>
    <property type="match status" value="1"/>
</dbReference>
<dbReference type="CDD" id="cd06261">
    <property type="entry name" value="TM_PBP2"/>
    <property type="match status" value="1"/>
</dbReference>
<evidence type="ECO:0000256" key="3">
    <source>
        <dbReference type="ARBA" id="ARBA00022475"/>
    </source>
</evidence>
<feature type="transmembrane region" description="Helical" evidence="7">
    <location>
        <begin position="41"/>
        <end position="63"/>
    </location>
</feature>
<feature type="transmembrane region" description="Helical" evidence="7">
    <location>
        <begin position="135"/>
        <end position="156"/>
    </location>
</feature>
<dbReference type="OrthoDB" id="2063054at2"/>
<evidence type="ECO:0000256" key="7">
    <source>
        <dbReference type="RuleBase" id="RU363032"/>
    </source>
</evidence>
<keyword evidence="2 7" id="KW-0813">Transport</keyword>
<dbReference type="InterPro" id="IPR000515">
    <property type="entry name" value="MetI-like"/>
</dbReference>
<dbReference type="SUPFAM" id="SSF161098">
    <property type="entry name" value="MetI-like"/>
    <property type="match status" value="1"/>
</dbReference>
<keyword evidence="11" id="KW-1185">Reference proteome</keyword>
<feature type="transmembrane region" description="Helical" evidence="7">
    <location>
        <begin position="210"/>
        <end position="233"/>
    </location>
</feature>
<evidence type="ECO:0000256" key="8">
    <source>
        <dbReference type="SAM" id="MobiDB-lite"/>
    </source>
</evidence>
<comment type="caution">
    <text evidence="10">The sequence shown here is derived from an EMBL/GenBank/DDBJ whole genome shotgun (WGS) entry which is preliminary data.</text>
</comment>
<evidence type="ECO:0000256" key="2">
    <source>
        <dbReference type="ARBA" id="ARBA00022448"/>
    </source>
</evidence>
<evidence type="ECO:0000256" key="4">
    <source>
        <dbReference type="ARBA" id="ARBA00022692"/>
    </source>
</evidence>
<feature type="transmembrane region" description="Helical" evidence="7">
    <location>
        <begin position="269"/>
        <end position="290"/>
    </location>
</feature>
<name>A0A4R7HXE6_9ACTN</name>
<reference evidence="10 11" key="1">
    <citation type="submission" date="2019-03" db="EMBL/GenBank/DDBJ databases">
        <title>Sequencing the genomes of 1000 actinobacteria strains.</title>
        <authorList>
            <person name="Klenk H.-P."/>
        </authorList>
    </citation>
    <scope>NUCLEOTIDE SEQUENCE [LARGE SCALE GENOMIC DNA]</scope>
    <source>
        <strain evidence="10 11">DSM 18936</strain>
    </source>
</reference>
<proteinExistence type="inferred from homology"/>
<dbReference type="Gene3D" id="1.10.3720.10">
    <property type="entry name" value="MetI-like"/>
    <property type="match status" value="1"/>
</dbReference>
<dbReference type="InterPro" id="IPR035906">
    <property type="entry name" value="MetI-like_sf"/>
</dbReference>
<dbReference type="RefSeq" id="WP_133868280.1">
    <property type="nucleotide sequence ID" value="NZ_JAVJPS010000034.1"/>
</dbReference>
<dbReference type="PANTHER" id="PTHR43744">
    <property type="entry name" value="ABC TRANSPORTER PERMEASE PROTEIN MG189-RELATED-RELATED"/>
    <property type="match status" value="1"/>
</dbReference>
<comment type="similarity">
    <text evidence="7">Belongs to the binding-protein-dependent transport system permease family.</text>
</comment>
<keyword evidence="4 7" id="KW-0812">Transmembrane</keyword>
<evidence type="ECO:0000313" key="11">
    <source>
        <dbReference type="Proteomes" id="UP000294558"/>
    </source>
</evidence>
<feature type="transmembrane region" description="Helical" evidence="7">
    <location>
        <begin position="104"/>
        <end position="128"/>
    </location>
</feature>
<evidence type="ECO:0000259" key="9">
    <source>
        <dbReference type="PROSITE" id="PS50928"/>
    </source>
</evidence>
<dbReference type="PROSITE" id="PS50928">
    <property type="entry name" value="ABC_TM1"/>
    <property type="match status" value="1"/>
</dbReference>
<dbReference type="GO" id="GO:0055085">
    <property type="term" value="P:transmembrane transport"/>
    <property type="evidence" value="ECO:0007669"/>
    <property type="project" value="InterPro"/>
</dbReference>
<protein>
    <submittedName>
        <fullName evidence="10">Carbohydrate ABC transporter membrane protein 2 (CUT1 family)</fullName>
    </submittedName>
</protein>